<dbReference type="AlphaFoldDB" id="A0A507E5L5"/>
<dbReference type="GO" id="GO:0000447">
    <property type="term" value="P:endonucleolytic cleavage in ITS1 to separate SSU-rRNA from 5.8S rRNA and LSU-rRNA from tricistronic rRNA transcript (SSU-rRNA, 5.8S rRNA, LSU-rRNA)"/>
    <property type="evidence" value="ECO:0007669"/>
    <property type="project" value="TreeGrafter"/>
</dbReference>
<sequence length="702" mass="80728">MFADDDGELAFTINEHFAQKYQNKKRHEEMTDLRRKYGDEEDNGPNSESEEEEDEVGELVTPEVDAQIMRTIATIRAGKPEVYDPNKKFFAEDEVQKARQQWQAKQAKLKDSGKPMHLKDFHRKQLMEGKDGEEEEEETFRAEPLTHAEEQDLIKNSFKAVVENDNDDDEDDFLSLRNKTDSEQKTEEEEYRKFLLENMAAEGGQGLKEYRDFNAGKPDNPDEAFLMEYILNRGWMDKNAISVPTYDDVVDLSGDEEAVDEAEDFERTHNFRFEEEGATDIVTHARDIEGTMRRKDDKRKKQREAKKSRQSEESAKKAEELKRLKNLKKEEIRKRLEQIKEIAGGDFAGLDEVDLENDFDPNEFDKKMSAAFDESYYEQEEGDLKPDFGDDIDVSEFMPPEVMDGNLWDDDEDEEGAAEETYEEEWTGKEEWDGNEERPYAEDDENFNMDADYLPGGAAYGNVPIKKEGKVSKKDKKAKKAAAPSEAGDKKMSLDQYLDEYYQLDYEDMIGDLPTRFKYRKVENNDFGLTPLEILEADDAELNELIGLKKLAPFRRPDLVEKDMAKFSKSKKKRLREFRKNLEARRAKAQPQPPKEPPPKEPPVETLKKTKKSGDKRKREGADEGQVPTPEQAAGNDDEVVVPAKKTKKPKKEKSHHHTNGKSNGDGAGWYIDKTGDGGKKKKGGLTEDRLASYAIPNKKKF</sequence>
<feature type="compositionally biased region" description="Basic residues" evidence="2">
    <location>
        <begin position="568"/>
        <end position="577"/>
    </location>
</feature>
<feature type="region of interest" description="Disordered" evidence="2">
    <location>
        <begin position="276"/>
        <end position="318"/>
    </location>
</feature>
<dbReference type="Pfam" id="PF05178">
    <property type="entry name" value="Kri1"/>
    <property type="match status" value="1"/>
</dbReference>
<name>A0A507E5L5_9FUNG</name>
<evidence type="ECO:0000256" key="2">
    <source>
        <dbReference type="SAM" id="MobiDB-lite"/>
    </source>
</evidence>
<dbReference type="GO" id="GO:0005730">
    <property type="term" value="C:nucleolus"/>
    <property type="evidence" value="ECO:0007669"/>
    <property type="project" value="TreeGrafter"/>
</dbReference>
<comment type="caution">
    <text evidence="4">The sequence shown here is derived from an EMBL/GenBank/DDBJ whole genome shotgun (WGS) entry which is preliminary data.</text>
</comment>
<feature type="compositionally biased region" description="Basic and acidic residues" evidence="2">
    <location>
        <begin position="26"/>
        <end position="38"/>
    </location>
</feature>
<proteinExistence type="inferred from homology"/>
<dbReference type="PANTHER" id="PTHR14490:SF5">
    <property type="entry name" value="PROTEIN KRI1 HOMOLOG"/>
    <property type="match status" value="1"/>
</dbReference>
<feature type="compositionally biased region" description="Acidic residues" evidence="2">
    <location>
        <begin position="164"/>
        <end position="173"/>
    </location>
</feature>
<dbReference type="Proteomes" id="UP000318582">
    <property type="component" value="Unassembled WGS sequence"/>
</dbReference>
<accession>A0A507E5L5</accession>
<protein>
    <recommendedName>
        <fullName evidence="3">Kri1-like C-terminal domain-containing protein</fullName>
    </recommendedName>
</protein>
<dbReference type="InterPro" id="IPR024626">
    <property type="entry name" value="Kri1-like_C"/>
</dbReference>
<feature type="region of interest" description="Disordered" evidence="2">
    <location>
        <begin position="164"/>
        <end position="189"/>
    </location>
</feature>
<dbReference type="STRING" id="109895.A0A507E5L5"/>
<dbReference type="PANTHER" id="PTHR14490">
    <property type="entry name" value="ZINC FINGER, ZZ TYPE"/>
    <property type="match status" value="1"/>
</dbReference>
<dbReference type="Pfam" id="PF12936">
    <property type="entry name" value="Kri1_C"/>
    <property type="match status" value="1"/>
</dbReference>
<dbReference type="InterPro" id="IPR018034">
    <property type="entry name" value="Kri1"/>
</dbReference>
<feature type="region of interest" description="Disordered" evidence="2">
    <location>
        <begin position="101"/>
        <end position="149"/>
    </location>
</feature>
<keyword evidence="5" id="KW-1185">Reference proteome</keyword>
<feature type="compositionally biased region" description="Acidic residues" evidence="2">
    <location>
        <begin position="39"/>
        <end position="57"/>
    </location>
</feature>
<feature type="region of interest" description="Disordered" evidence="2">
    <location>
        <begin position="565"/>
        <end position="685"/>
    </location>
</feature>
<feature type="domain" description="Kri1-like C-terminal" evidence="3">
    <location>
        <begin position="493"/>
        <end position="580"/>
    </location>
</feature>
<evidence type="ECO:0000313" key="4">
    <source>
        <dbReference type="EMBL" id="TPX59146.1"/>
    </source>
</evidence>
<evidence type="ECO:0000259" key="3">
    <source>
        <dbReference type="Pfam" id="PF12936"/>
    </source>
</evidence>
<gene>
    <name evidence="4" type="ORF">PhCBS80983_g02675</name>
</gene>
<feature type="compositionally biased region" description="Basic and acidic residues" evidence="2">
    <location>
        <begin position="178"/>
        <end position="189"/>
    </location>
</feature>
<feature type="compositionally biased region" description="Basic residues" evidence="2">
    <location>
        <begin position="645"/>
        <end position="660"/>
    </location>
</feature>
<reference evidence="4 5" key="1">
    <citation type="journal article" date="2019" name="Sci. Rep.">
        <title>Comparative genomics of chytrid fungi reveal insights into the obligate biotrophic and pathogenic lifestyle of Synchytrium endobioticum.</title>
        <authorList>
            <person name="van de Vossenberg B.T.L.H."/>
            <person name="Warris S."/>
            <person name="Nguyen H.D.T."/>
            <person name="van Gent-Pelzer M.P.E."/>
            <person name="Joly D.L."/>
            <person name="van de Geest H.C."/>
            <person name="Bonants P.J.M."/>
            <person name="Smith D.S."/>
            <person name="Levesque C.A."/>
            <person name="van der Lee T.A.J."/>
        </authorList>
    </citation>
    <scope>NUCLEOTIDE SEQUENCE [LARGE SCALE GENOMIC DNA]</scope>
    <source>
        <strain evidence="4 5">CBS 809.83</strain>
    </source>
</reference>
<feature type="compositionally biased region" description="Basic and acidic residues" evidence="2">
    <location>
        <begin position="139"/>
        <end position="149"/>
    </location>
</feature>
<feature type="region of interest" description="Disordered" evidence="2">
    <location>
        <begin position="471"/>
        <end position="492"/>
    </location>
</feature>
<dbReference type="EMBL" id="QEAQ01000028">
    <property type="protein sequence ID" value="TPX59146.1"/>
    <property type="molecule type" value="Genomic_DNA"/>
</dbReference>
<feature type="compositionally biased region" description="Basic and acidic residues" evidence="2">
    <location>
        <begin position="108"/>
        <end position="130"/>
    </location>
</feature>
<evidence type="ECO:0000256" key="1">
    <source>
        <dbReference type="ARBA" id="ARBA00007473"/>
    </source>
</evidence>
<feature type="region of interest" description="Disordered" evidence="2">
    <location>
        <begin position="376"/>
        <end position="453"/>
    </location>
</feature>
<feature type="compositionally biased region" description="Basic and acidic residues" evidence="2">
    <location>
        <begin position="674"/>
        <end position="685"/>
    </location>
</feature>
<comment type="similarity">
    <text evidence="1">Belongs to the KRI1 family.</text>
</comment>
<feature type="compositionally biased region" description="Basic and acidic residues" evidence="2">
    <location>
        <begin position="597"/>
        <end position="608"/>
    </location>
</feature>
<feature type="compositionally biased region" description="Basic and acidic residues" evidence="2">
    <location>
        <begin position="283"/>
        <end position="295"/>
    </location>
</feature>
<dbReference type="GO" id="GO:0030686">
    <property type="term" value="C:90S preribosome"/>
    <property type="evidence" value="ECO:0007669"/>
    <property type="project" value="TreeGrafter"/>
</dbReference>
<feature type="compositionally biased region" description="Basic and acidic residues" evidence="2">
    <location>
        <begin position="305"/>
        <end position="318"/>
    </location>
</feature>
<organism evidence="4 5">
    <name type="scientific">Powellomyces hirtus</name>
    <dbReference type="NCBI Taxonomy" id="109895"/>
    <lineage>
        <taxon>Eukaryota</taxon>
        <taxon>Fungi</taxon>
        <taxon>Fungi incertae sedis</taxon>
        <taxon>Chytridiomycota</taxon>
        <taxon>Chytridiomycota incertae sedis</taxon>
        <taxon>Chytridiomycetes</taxon>
        <taxon>Spizellomycetales</taxon>
        <taxon>Powellomycetaceae</taxon>
        <taxon>Powellomyces</taxon>
    </lineage>
</organism>
<evidence type="ECO:0000313" key="5">
    <source>
        <dbReference type="Proteomes" id="UP000318582"/>
    </source>
</evidence>
<feature type="compositionally biased region" description="Basic and acidic residues" evidence="2">
    <location>
        <begin position="426"/>
        <end position="441"/>
    </location>
</feature>
<feature type="region of interest" description="Disordered" evidence="2">
    <location>
        <begin position="17"/>
        <end position="64"/>
    </location>
</feature>
<feature type="compositionally biased region" description="Acidic residues" evidence="2">
    <location>
        <begin position="407"/>
        <end position="425"/>
    </location>
</feature>